<dbReference type="AlphaFoldDB" id="A0A7I7MSY8"/>
<dbReference type="KEGG" id="mshj:MSHI_32670"/>
<evidence type="ECO:0000313" key="1">
    <source>
        <dbReference type="EMBL" id="BBX75361.1"/>
    </source>
</evidence>
<organism evidence="1 2">
    <name type="scientific">Mycobacterium shinjukuense</name>
    <dbReference type="NCBI Taxonomy" id="398694"/>
    <lineage>
        <taxon>Bacteria</taxon>
        <taxon>Bacillati</taxon>
        <taxon>Actinomycetota</taxon>
        <taxon>Actinomycetes</taxon>
        <taxon>Mycobacteriales</taxon>
        <taxon>Mycobacteriaceae</taxon>
        <taxon>Mycobacterium</taxon>
    </lineage>
</organism>
<proteinExistence type="predicted"/>
<reference evidence="1 2" key="1">
    <citation type="journal article" date="2019" name="Emerg. Microbes Infect.">
        <title>Comprehensive subspecies identification of 175 nontuberculous mycobacteria species based on 7547 genomic profiles.</title>
        <authorList>
            <person name="Matsumoto Y."/>
            <person name="Kinjo T."/>
            <person name="Motooka D."/>
            <person name="Nabeya D."/>
            <person name="Jung N."/>
            <person name="Uechi K."/>
            <person name="Horii T."/>
            <person name="Iida T."/>
            <person name="Fujita J."/>
            <person name="Nakamura S."/>
        </authorList>
    </citation>
    <scope>NUCLEOTIDE SEQUENCE [LARGE SCALE GENOMIC DNA]</scope>
    <source>
        <strain evidence="1 2">JCM 14233</strain>
    </source>
</reference>
<dbReference type="Proteomes" id="UP000467236">
    <property type="component" value="Chromosome"/>
</dbReference>
<gene>
    <name evidence="1" type="ORF">MSHI_32670</name>
</gene>
<dbReference type="RefSeq" id="WP_083045775.1">
    <property type="nucleotide sequence ID" value="NZ_AP022575.1"/>
</dbReference>
<evidence type="ECO:0000313" key="2">
    <source>
        <dbReference type="Proteomes" id="UP000467236"/>
    </source>
</evidence>
<dbReference type="SUPFAM" id="SSF52540">
    <property type="entry name" value="P-loop containing nucleoside triphosphate hydrolases"/>
    <property type="match status" value="1"/>
</dbReference>
<accession>A0A7I7MSY8</accession>
<keyword evidence="2" id="KW-1185">Reference proteome</keyword>
<name>A0A7I7MSY8_9MYCO</name>
<dbReference type="OrthoDB" id="4641839at2"/>
<sequence>MGAGRREGEQIFVDELAQFAGRVADRRVRELAERAAEPLRVAVHGRPGTGCSTVARALNAAGTSSGITVTPPGCAADVEVYVTVEVIKPEDRDAVAAIAGQAGHPVVVVLNKADLAGFAGTGPMAAAHARCARFAALLGVPVEPMIGLLAVAALDDVDGCLGKDSWAGLRALAAHPGASGCLDGSFDGFLTAQLPVPTTVRLRLLDTLDLFGIALGVAAVCRGGTAEQLRALLRRVSGVDAVVDKVVAAGAEVRYRRVLEAVAELEALAVADRRLGDQIGEFLASDDTVLARMAAAVDMARLAGLQPEPDTVSDEPVVHLERARRWQRHNLENGGSGPVSDVRRACGADITRGSLRLWARAGGAGRSQSGERR</sequence>
<protein>
    <submittedName>
        <fullName evidence="1">Uncharacterized protein</fullName>
    </submittedName>
</protein>
<dbReference type="EMBL" id="AP022575">
    <property type="protein sequence ID" value="BBX75361.1"/>
    <property type="molecule type" value="Genomic_DNA"/>
</dbReference>
<dbReference type="InterPro" id="IPR027417">
    <property type="entry name" value="P-loop_NTPase"/>
</dbReference>